<dbReference type="RefSeq" id="WP_212007147.1">
    <property type="nucleotide sequence ID" value="NZ_JAAFYZ010000003.1"/>
</dbReference>
<gene>
    <name evidence="1" type="ORF">KGQ19_01230</name>
</gene>
<keyword evidence="2" id="KW-1185">Reference proteome</keyword>
<proteinExistence type="predicted"/>
<accession>A0ABS5KHF9</accession>
<name>A0ABS5KHF9_9ACTN</name>
<dbReference type="EMBL" id="JAAFYZ010000003">
    <property type="protein sequence ID" value="MBS2545482.1"/>
    <property type="molecule type" value="Genomic_DNA"/>
</dbReference>
<reference evidence="1 2" key="1">
    <citation type="submission" date="2020-02" db="EMBL/GenBank/DDBJ databases">
        <title>Acidophilic actinobacteria isolated from forest soil.</title>
        <authorList>
            <person name="Golinska P."/>
        </authorList>
    </citation>
    <scope>NUCLEOTIDE SEQUENCE [LARGE SCALE GENOMIC DNA]</scope>
    <source>
        <strain evidence="1 2">NL8</strain>
    </source>
</reference>
<organism evidence="1 2">
    <name type="scientific">Catenulispora pinistramenti</name>
    <dbReference type="NCBI Taxonomy" id="2705254"/>
    <lineage>
        <taxon>Bacteria</taxon>
        <taxon>Bacillati</taxon>
        <taxon>Actinomycetota</taxon>
        <taxon>Actinomycetes</taxon>
        <taxon>Catenulisporales</taxon>
        <taxon>Catenulisporaceae</taxon>
        <taxon>Catenulispora</taxon>
    </lineage>
</organism>
<comment type="caution">
    <text evidence="1">The sequence shown here is derived from an EMBL/GenBank/DDBJ whole genome shotgun (WGS) entry which is preliminary data.</text>
</comment>
<dbReference type="Proteomes" id="UP000730482">
    <property type="component" value="Unassembled WGS sequence"/>
</dbReference>
<evidence type="ECO:0000313" key="2">
    <source>
        <dbReference type="Proteomes" id="UP000730482"/>
    </source>
</evidence>
<evidence type="ECO:0000313" key="1">
    <source>
        <dbReference type="EMBL" id="MBS2545482.1"/>
    </source>
</evidence>
<sequence>MWADYQKDLLTADWRNPVSVNHATGAALMDLENALAVDGHNGWIGKGAPVLNPVVQRVSGTGGNATAEVVDCVDLSHALVYVAATGALKDSTPGGRHLVDAGLVMKSGQWKVSTLAAGKVGSC</sequence>
<protein>
    <submittedName>
        <fullName evidence="1">Uncharacterized protein</fullName>
    </submittedName>
</protein>